<comment type="caution">
    <text evidence="7">The sequence shown here is derived from an EMBL/GenBank/DDBJ whole genome shotgun (WGS) entry which is preliminary data.</text>
</comment>
<feature type="domain" description="Ig-like" evidence="6">
    <location>
        <begin position="235"/>
        <end position="314"/>
    </location>
</feature>
<dbReference type="PROSITE" id="PS50835">
    <property type="entry name" value="IG_LIKE"/>
    <property type="match status" value="2"/>
</dbReference>
<evidence type="ECO:0000313" key="7">
    <source>
        <dbReference type="EMBL" id="CAG6015716.1"/>
    </source>
</evidence>
<dbReference type="Pfam" id="PF08205">
    <property type="entry name" value="C2-set_2"/>
    <property type="match status" value="1"/>
</dbReference>
<protein>
    <submittedName>
        <fullName evidence="7">(Atlantic silverside) hypothetical protein</fullName>
    </submittedName>
</protein>
<keyword evidence="4" id="KW-1133">Transmembrane helix</keyword>
<comment type="subcellular location">
    <subcellularLocation>
        <location evidence="1">Membrane</location>
        <topology evidence="1">Single-pass membrane protein</topology>
    </subcellularLocation>
</comment>
<dbReference type="OrthoDB" id="5843397at2759"/>
<keyword evidence="2 4" id="KW-0472">Membrane</keyword>
<evidence type="ECO:0000256" key="4">
    <source>
        <dbReference type="SAM" id="Phobius"/>
    </source>
</evidence>
<dbReference type="PANTHER" id="PTHR46484">
    <property type="entry name" value="SI:CH211-171H4.5-RELATED"/>
    <property type="match status" value="1"/>
</dbReference>
<evidence type="ECO:0000256" key="3">
    <source>
        <dbReference type="ARBA" id="ARBA00023157"/>
    </source>
</evidence>
<reference evidence="7" key="1">
    <citation type="submission" date="2021-05" db="EMBL/GenBank/DDBJ databases">
        <authorList>
            <person name="Tigano A."/>
        </authorList>
    </citation>
    <scope>NUCLEOTIDE SEQUENCE</scope>
</reference>
<dbReference type="Proteomes" id="UP000677803">
    <property type="component" value="Unassembled WGS sequence"/>
</dbReference>
<dbReference type="InterPro" id="IPR013162">
    <property type="entry name" value="CD80_C2-set"/>
</dbReference>
<keyword evidence="3" id="KW-1015">Disulfide bond</keyword>
<organism evidence="7 8">
    <name type="scientific">Menidia menidia</name>
    <name type="common">Atlantic silverside</name>
    <dbReference type="NCBI Taxonomy" id="238744"/>
    <lineage>
        <taxon>Eukaryota</taxon>
        <taxon>Metazoa</taxon>
        <taxon>Chordata</taxon>
        <taxon>Craniata</taxon>
        <taxon>Vertebrata</taxon>
        <taxon>Euteleostomi</taxon>
        <taxon>Actinopterygii</taxon>
        <taxon>Neopterygii</taxon>
        <taxon>Teleostei</taxon>
        <taxon>Neoteleostei</taxon>
        <taxon>Acanthomorphata</taxon>
        <taxon>Ovalentaria</taxon>
        <taxon>Atherinomorphae</taxon>
        <taxon>Atheriniformes</taxon>
        <taxon>Atherinopsidae</taxon>
        <taxon>Menidiinae</taxon>
        <taxon>Menidia</taxon>
    </lineage>
</organism>
<dbReference type="InterPro" id="IPR036179">
    <property type="entry name" value="Ig-like_dom_sf"/>
</dbReference>
<evidence type="ECO:0000313" key="8">
    <source>
        <dbReference type="Proteomes" id="UP000677803"/>
    </source>
</evidence>
<proteinExistence type="predicted"/>
<evidence type="ECO:0000256" key="5">
    <source>
        <dbReference type="SAM" id="SignalP"/>
    </source>
</evidence>
<keyword evidence="5" id="KW-0732">Signal</keyword>
<feature type="domain" description="Ig-like" evidence="6">
    <location>
        <begin position="138"/>
        <end position="230"/>
    </location>
</feature>
<dbReference type="Gene3D" id="2.60.40.10">
    <property type="entry name" value="Immunoglobulins"/>
    <property type="match status" value="4"/>
</dbReference>
<keyword evidence="4" id="KW-0812">Transmembrane</keyword>
<name>A0A8S4BUU3_9TELE</name>
<dbReference type="GO" id="GO:0016020">
    <property type="term" value="C:membrane"/>
    <property type="evidence" value="ECO:0007669"/>
    <property type="project" value="UniProtKB-SubCell"/>
</dbReference>
<evidence type="ECO:0000256" key="2">
    <source>
        <dbReference type="ARBA" id="ARBA00023136"/>
    </source>
</evidence>
<dbReference type="InterPro" id="IPR013783">
    <property type="entry name" value="Ig-like_fold"/>
</dbReference>
<dbReference type="PANTHER" id="PTHR46484:SF1">
    <property type="entry name" value="SCHWANN CELL MYELIN PROTEIN-RELATED"/>
    <property type="match status" value="1"/>
</dbReference>
<dbReference type="EMBL" id="CAJRST010038888">
    <property type="protein sequence ID" value="CAG6015716.1"/>
    <property type="molecule type" value="Genomic_DNA"/>
</dbReference>
<keyword evidence="8" id="KW-1185">Reference proteome</keyword>
<feature type="chain" id="PRO_5035939836" evidence="5">
    <location>
        <begin position="23"/>
        <end position="495"/>
    </location>
</feature>
<evidence type="ECO:0000256" key="1">
    <source>
        <dbReference type="ARBA" id="ARBA00004167"/>
    </source>
</evidence>
<dbReference type="SMART" id="SM00409">
    <property type="entry name" value="IG"/>
    <property type="match status" value="3"/>
</dbReference>
<dbReference type="SUPFAM" id="SSF48726">
    <property type="entry name" value="Immunoglobulin"/>
    <property type="match status" value="3"/>
</dbReference>
<accession>A0A8S4BUU3</accession>
<feature type="signal peptide" evidence="5">
    <location>
        <begin position="1"/>
        <end position="22"/>
    </location>
</feature>
<dbReference type="InterPro" id="IPR007110">
    <property type="entry name" value="Ig-like_dom"/>
</dbReference>
<gene>
    <name evidence="7" type="ORF">MMEN_LOCUS19770</name>
</gene>
<dbReference type="InterPro" id="IPR003599">
    <property type="entry name" value="Ig_sub"/>
</dbReference>
<sequence>MGVSKQCLFLIFFWLKVTETETSGWTAQVTNSVKGVPGSCVVIPCSYNYPDPERTSKFTGIWFGPKDVTIFHSEDSKIHQDYRKRTKLVGEIKEKNCSLMIDPLRESDTGPFYFRIEIDNYDRYSYQGNKASISFIKPDDISLTVAEDHQENRPASASCSLSYFCPIHPPDFKWSHSGKMDHHSQKLDEGRWSITSVLTFRPNQSDHNKPLWCNVTYRGGHQQSTFKTLKVKYAPVVAEIEHEPHVREGESVGLSCSGDANPPVSEYEWRNETGALVYLGNYYKIQNVSRNIGTLYCTAINEVGRATSKPVKLNVLYAPDIKIDSSCSSKENLVNCVCKVESKPPSTVSFVLADKVLQGTKEDKSGFFTISVLQEDFESHTFLECVANNTLGKANLRLSLPLDGKRMLFFIAAGAGGILVIILIVVGVFVKCRRSTDTEAPGMSTIMSERNLELPQCARSKWNSAYEDSSYDAIYANADVHKNMADNDDGIYANM</sequence>
<feature type="transmembrane region" description="Helical" evidence="4">
    <location>
        <begin position="407"/>
        <end position="430"/>
    </location>
</feature>
<dbReference type="AlphaFoldDB" id="A0A8S4BUU3"/>
<dbReference type="Pfam" id="PF13895">
    <property type="entry name" value="Ig_2"/>
    <property type="match status" value="1"/>
</dbReference>
<evidence type="ECO:0000259" key="6">
    <source>
        <dbReference type="PROSITE" id="PS50835"/>
    </source>
</evidence>